<comment type="caution">
    <text evidence="2">The sequence shown here is derived from an EMBL/GenBank/DDBJ whole genome shotgun (WGS) entry which is preliminary data.</text>
</comment>
<protein>
    <submittedName>
        <fullName evidence="2">Uncharacterized protein</fullName>
    </submittedName>
</protein>
<proteinExistence type="predicted"/>
<feature type="compositionally biased region" description="Basic and acidic residues" evidence="1">
    <location>
        <begin position="286"/>
        <end position="298"/>
    </location>
</feature>
<feature type="region of interest" description="Disordered" evidence="1">
    <location>
        <begin position="276"/>
        <end position="298"/>
    </location>
</feature>
<name>A0A8H4VQ56_9AGAR</name>
<accession>A0A8H4VQ56</accession>
<evidence type="ECO:0000256" key="1">
    <source>
        <dbReference type="SAM" id="MobiDB-lite"/>
    </source>
</evidence>
<organism evidence="2 3">
    <name type="scientific">Agrocybe pediades</name>
    <dbReference type="NCBI Taxonomy" id="84607"/>
    <lineage>
        <taxon>Eukaryota</taxon>
        <taxon>Fungi</taxon>
        <taxon>Dikarya</taxon>
        <taxon>Basidiomycota</taxon>
        <taxon>Agaricomycotina</taxon>
        <taxon>Agaricomycetes</taxon>
        <taxon>Agaricomycetidae</taxon>
        <taxon>Agaricales</taxon>
        <taxon>Agaricineae</taxon>
        <taxon>Strophariaceae</taxon>
        <taxon>Agrocybe</taxon>
    </lineage>
</organism>
<evidence type="ECO:0000313" key="2">
    <source>
        <dbReference type="EMBL" id="KAF4616275.1"/>
    </source>
</evidence>
<gene>
    <name evidence="2" type="ORF">D9613_008783</name>
</gene>
<evidence type="ECO:0000313" key="3">
    <source>
        <dbReference type="Proteomes" id="UP000521872"/>
    </source>
</evidence>
<reference evidence="2 3" key="1">
    <citation type="submission" date="2019-12" db="EMBL/GenBank/DDBJ databases">
        <authorList>
            <person name="Floudas D."/>
            <person name="Bentzer J."/>
            <person name="Ahren D."/>
            <person name="Johansson T."/>
            <person name="Persson P."/>
            <person name="Tunlid A."/>
        </authorList>
    </citation>
    <scope>NUCLEOTIDE SEQUENCE [LARGE SCALE GENOMIC DNA]</scope>
    <source>
        <strain evidence="2 3">CBS 102.39</strain>
    </source>
</reference>
<keyword evidence="3" id="KW-1185">Reference proteome</keyword>
<dbReference type="AlphaFoldDB" id="A0A8H4VQ56"/>
<dbReference type="EMBL" id="JAACJL010000031">
    <property type="protein sequence ID" value="KAF4616275.1"/>
    <property type="molecule type" value="Genomic_DNA"/>
</dbReference>
<dbReference type="Proteomes" id="UP000521872">
    <property type="component" value="Unassembled WGS sequence"/>
</dbReference>
<sequence>MENDILSLLQSDPVPPSHFQVNLSNFQVIGLGSSGRSITIAVDAVIINQGKHDVSEYDGEVTVRRARLTIANMEKRKSMDLPRFQVEFEPPNPNDVNKDVQSLLQALILKKEPVKIKLVFPNPFHGDDRSEPALSIVESEICGNGYDLIKRVHVYIGIKVLTSKTLSFQFHFSNPFPVDLAICYFDIIAGKDEKAIAQATSDKVFRLRPMNDRVSERANDARLCAGYIDAGRFLVGGSSSKLSIDLDIKRAKILVGDFEMDGLTFKFPDVPLTYGKPGTKFKKQKQKESADGFEEKKA</sequence>